<evidence type="ECO:0000313" key="2">
    <source>
        <dbReference type="Proteomes" id="UP001596990"/>
    </source>
</evidence>
<accession>A0ABW3L287</accession>
<sequence length="78" mass="9137">MKFLQFIQDEGFTAVTFTPNGGKAVKLKLADVPTDEDLYKQMKLTPTTIQYYPFEREPYIHCQNENEVMKVKLHKIII</sequence>
<evidence type="ECO:0000313" key="1">
    <source>
        <dbReference type="EMBL" id="MFD1019123.1"/>
    </source>
</evidence>
<reference evidence="2" key="1">
    <citation type="journal article" date="2019" name="Int. J. Syst. Evol. Microbiol.">
        <title>The Global Catalogue of Microorganisms (GCM) 10K type strain sequencing project: providing services to taxonomists for standard genome sequencing and annotation.</title>
        <authorList>
            <consortium name="The Broad Institute Genomics Platform"/>
            <consortium name="The Broad Institute Genome Sequencing Center for Infectious Disease"/>
            <person name="Wu L."/>
            <person name="Ma J."/>
        </authorList>
    </citation>
    <scope>NUCLEOTIDE SEQUENCE [LARGE SCALE GENOMIC DNA]</scope>
    <source>
        <strain evidence="2">CCUG 56607</strain>
    </source>
</reference>
<proteinExistence type="predicted"/>
<keyword evidence="2" id="KW-1185">Reference proteome</keyword>
<dbReference type="EMBL" id="JBHTKL010000002">
    <property type="protein sequence ID" value="MFD1019123.1"/>
    <property type="molecule type" value="Genomic_DNA"/>
</dbReference>
<gene>
    <name evidence="1" type="ORF">ACFQ2J_07955</name>
</gene>
<comment type="caution">
    <text evidence="1">The sequence shown here is derived from an EMBL/GenBank/DDBJ whole genome shotgun (WGS) entry which is preliminary data.</text>
</comment>
<name>A0ABW3L287_9BACI</name>
<dbReference type="Proteomes" id="UP001596990">
    <property type="component" value="Unassembled WGS sequence"/>
</dbReference>
<dbReference type="RefSeq" id="WP_386058452.1">
    <property type="nucleotide sequence ID" value="NZ_JBHTKL010000002.1"/>
</dbReference>
<protein>
    <submittedName>
        <fullName evidence="1">Uncharacterized protein</fullName>
    </submittedName>
</protein>
<organism evidence="1 2">
    <name type="scientific">Thalassobacillus hwangdonensis</name>
    <dbReference type="NCBI Taxonomy" id="546108"/>
    <lineage>
        <taxon>Bacteria</taxon>
        <taxon>Bacillati</taxon>
        <taxon>Bacillota</taxon>
        <taxon>Bacilli</taxon>
        <taxon>Bacillales</taxon>
        <taxon>Bacillaceae</taxon>
        <taxon>Thalassobacillus</taxon>
    </lineage>
</organism>